<dbReference type="Pfam" id="PF13279">
    <property type="entry name" value="4HBT_2"/>
    <property type="match status" value="1"/>
</dbReference>
<dbReference type="FunFam" id="3.10.129.10:FF:000037">
    <property type="entry name" value="acyl-acyl carrier protein thioesterase ATL3, chloroplastic"/>
    <property type="match status" value="1"/>
</dbReference>
<dbReference type="GO" id="GO:0006629">
    <property type="term" value="P:lipid metabolic process"/>
    <property type="evidence" value="ECO:0007669"/>
    <property type="project" value="UniProtKB-KW"/>
</dbReference>
<protein>
    <recommendedName>
        <fullName evidence="10">Thioesterase domain-containing protein</fullName>
    </recommendedName>
</protein>
<name>A0A7N0TLJ8_KALFE</name>
<dbReference type="EnsemblPlants" id="Kaladp0039s0503.1.v1.1">
    <property type="protein sequence ID" value="Kaladp0039s0503.1.v1.1"/>
    <property type="gene ID" value="Kaladp0039s0503.v1.1"/>
</dbReference>
<dbReference type="InterPro" id="IPR050563">
    <property type="entry name" value="4-hydroxybenzoyl-CoA_TE"/>
</dbReference>
<dbReference type="GO" id="GO:0009507">
    <property type="term" value="C:chloroplast"/>
    <property type="evidence" value="ECO:0007669"/>
    <property type="project" value="UniProtKB-SubCell"/>
</dbReference>
<evidence type="ECO:0000256" key="5">
    <source>
        <dbReference type="ARBA" id="ARBA00022801"/>
    </source>
</evidence>
<evidence type="ECO:0008006" key="10">
    <source>
        <dbReference type="Google" id="ProtNLM"/>
    </source>
</evidence>
<dbReference type="PANTHER" id="PTHR31793">
    <property type="entry name" value="4-HYDROXYBENZOYL-COA THIOESTERASE FAMILY MEMBER"/>
    <property type="match status" value="1"/>
</dbReference>
<proteinExistence type="inferred from homology"/>
<keyword evidence="6" id="KW-0809">Transit peptide</keyword>
<reference evidence="8" key="1">
    <citation type="submission" date="2021-01" db="UniProtKB">
        <authorList>
            <consortium name="EnsemblPlants"/>
        </authorList>
    </citation>
    <scope>IDENTIFICATION</scope>
</reference>
<evidence type="ECO:0000256" key="6">
    <source>
        <dbReference type="ARBA" id="ARBA00022946"/>
    </source>
</evidence>
<dbReference type="PANTHER" id="PTHR31793:SF27">
    <property type="entry name" value="NOVEL THIOESTERASE SUPERFAMILY DOMAIN AND SAPOSIN A-TYPE DOMAIN CONTAINING PROTEIN (0610012H03RIK)"/>
    <property type="match status" value="1"/>
</dbReference>
<dbReference type="InterPro" id="IPR029069">
    <property type="entry name" value="HotDog_dom_sf"/>
</dbReference>
<dbReference type="Gramene" id="Kaladp0039s0503.1.v1.1">
    <property type="protein sequence ID" value="Kaladp0039s0503.1.v1.1"/>
    <property type="gene ID" value="Kaladp0039s0503.v1.1"/>
</dbReference>
<dbReference type="Proteomes" id="UP000594263">
    <property type="component" value="Unplaced"/>
</dbReference>
<dbReference type="SUPFAM" id="SSF54637">
    <property type="entry name" value="Thioesterase/thiol ester dehydrase-isomerase"/>
    <property type="match status" value="1"/>
</dbReference>
<dbReference type="AlphaFoldDB" id="A0A7N0TLJ8"/>
<accession>A0A7N0TLJ8</accession>
<keyword evidence="4" id="KW-0934">Plastid</keyword>
<comment type="subcellular location">
    <subcellularLocation>
        <location evidence="1">Plastid</location>
        <location evidence="1">Chloroplast</location>
    </subcellularLocation>
</comment>
<evidence type="ECO:0000256" key="7">
    <source>
        <dbReference type="ARBA" id="ARBA00023098"/>
    </source>
</evidence>
<keyword evidence="3" id="KW-0150">Chloroplast</keyword>
<organism evidence="8 9">
    <name type="scientific">Kalanchoe fedtschenkoi</name>
    <name type="common">Lavender scallops</name>
    <name type="synonym">South American air plant</name>
    <dbReference type="NCBI Taxonomy" id="63787"/>
    <lineage>
        <taxon>Eukaryota</taxon>
        <taxon>Viridiplantae</taxon>
        <taxon>Streptophyta</taxon>
        <taxon>Embryophyta</taxon>
        <taxon>Tracheophyta</taxon>
        <taxon>Spermatophyta</taxon>
        <taxon>Magnoliopsida</taxon>
        <taxon>eudicotyledons</taxon>
        <taxon>Gunneridae</taxon>
        <taxon>Pentapetalae</taxon>
        <taxon>Saxifragales</taxon>
        <taxon>Crassulaceae</taxon>
        <taxon>Kalanchoe</taxon>
    </lineage>
</organism>
<keyword evidence="7" id="KW-0443">Lipid metabolism</keyword>
<keyword evidence="5" id="KW-0378">Hydrolase</keyword>
<sequence>MSLPLASSAQLAIFISASPVPSLPCRLPPRPSFPLLSFSPLPTSRRLLPDPILHHPNTRIRRCTAAAFDLPGGKGMSEFLDLELKVRDYELDQFGVVNNAIYASYCQHGRHELLERIGVSADAVARSGNALALSELNLKFLSPLRSGDRFVVKVRISGSSAARIYFEHLIYKLPNQEPVLEAKGTAVWLDKSYHPVRIPAEFKSKVVQFVRQGESN</sequence>
<dbReference type="Gene3D" id="3.10.129.10">
    <property type="entry name" value="Hotdog Thioesterase"/>
    <property type="match status" value="1"/>
</dbReference>
<dbReference type="OMA" id="GMSGFHD"/>
<evidence type="ECO:0000256" key="1">
    <source>
        <dbReference type="ARBA" id="ARBA00004229"/>
    </source>
</evidence>
<evidence type="ECO:0000256" key="4">
    <source>
        <dbReference type="ARBA" id="ARBA00022640"/>
    </source>
</evidence>
<evidence type="ECO:0000313" key="8">
    <source>
        <dbReference type="EnsemblPlants" id="Kaladp0039s0503.1.v1.1"/>
    </source>
</evidence>
<comment type="similarity">
    <text evidence="2">Belongs to the 4-hydroxybenzoyl-CoA thioesterase family.</text>
</comment>
<evidence type="ECO:0000256" key="2">
    <source>
        <dbReference type="ARBA" id="ARBA00005953"/>
    </source>
</evidence>
<dbReference type="CDD" id="cd00586">
    <property type="entry name" value="4HBT"/>
    <property type="match status" value="1"/>
</dbReference>
<dbReference type="GO" id="GO:0016297">
    <property type="term" value="F:fatty acyl-[ACP] hydrolase activity"/>
    <property type="evidence" value="ECO:0007669"/>
    <property type="project" value="UniProtKB-ARBA"/>
</dbReference>
<evidence type="ECO:0000256" key="3">
    <source>
        <dbReference type="ARBA" id="ARBA00022528"/>
    </source>
</evidence>
<evidence type="ECO:0000313" key="9">
    <source>
        <dbReference type="Proteomes" id="UP000594263"/>
    </source>
</evidence>
<keyword evidence="9" id="KW-1185">Reference proteome</keyword>